<comment type="subcellular location">
    <subcellularLocation>
        <location evidence="8">Cytoplasm</location>
    </subcellularLocation>
    <subcellularLocation>
        <location evidence="8">Cell membrane</location>
        <topology evidence="8">Peripheral membrane protein</topology>
    </subcellularLocation>
</comment>
<dbReference type="PROSITE" id="PS50823">
    <property type="entry name" value="KH_TYPE_2"/>
    <property type="match status" value="1"/>
</dbReference>
<dbReference type="SUPFAM" id="SSF54814">
    <property type="entry name" value="Prokaryotic type KH domain (KH-domain type II)"/>
    <property type="match status" value="1"/>
</dbReference>
<evidence type="ECO:0000256" key="1">
    <source>
        <dbReference type="ARBA" id="ARBA00007921"/>
    </source>
</evidence>
<dbReference type="InterPro" id="IPR015946">
    <property type="entry name" value="KH_dom-like_a/b"/>
</dbReference>
<keyword evidence="3 8" id="KW-0690">Ribosome biogenesis</keyword>
<feature type="domain" description="Era-type G" evidence="12">
    <location>
        <begin position="7"/>
        <end position="174"/>
    </location>
</feature>
<dbReference type="Gene3D" id="3.30.300.20">
    <property type="match status" value="1"/>
</dbReference>
<dbReference type="InterPro" id="IPR009019">
    <property type="entry name" value="KH_sf_prok-type"/>
</dbReference>
<dbReference type="GO" id="GO:0003924">
    <property type="term" value="F:GTPase activity"/>
    <property type="evidence" value="ECO:0007669"/>
    <property type="project" value="UniProtKB-UniRule"/>
</dbReference>
<dbReference type="InterPro" id="IPR004044">
    <property type="entry name" value="KH_dom_type_2"/>
</dbReference>
<feature type="region of interest" description="G5" evidence="9">
    <location>
        <begin position="153"/>
        <end position="155"/>
    </location>
</feature>
<feature type="region of interest" description="G3" evidence="9">
    <location>
        <begin position="62"/>
        <end position="65"/>
    </location>
</feature>
<organism evidence="13 16">
    <name type="scientific">Companilactobacillus halodurans</name>
    <dbReference type="NCBI Taxonomy" id="2584183"/>
    <lineage>
        <taxon>Bacteria</taxon>
        <taxon>Bacillati</taxon>
        <taxon>Bacillota</taxon>
        <taxon>Bacilli</taxon>
        <taxon>Lactobacillales</taxon>
        <taxon>Lactobacillaceae</taxon>
        <taxon>Companilactobacillus</taxon>
    </lineage>
</organism>
<dbReference type="InterPro" id="IPR005225">
    <property type="entry name" value="Small_GTP-bd"/>
</dbReference>
<comment type="subunit">
    <text evidence="8">Monomer.</text>
</comment>
<evidence type="ECO:0000256" key="4">
    <source>
        <dbReference type="ARBA" id="ARBA00022741"/>
    </source>
</evidence>
<dbReference type="GO" id="GO:0005829">
    <property type="term" value="C:cytosol"/>
    <property type="evidence" value="ECO:0007669"/>
    <property type="project" value="TreeGrafter"/>
</dbReference>
<evidence type="ECO:0000256" key="6">
    <source>
        <dbReference type="ARBA" id="ARBA00023134"/>
    </source>
</evidence>
<keyword evidence="8" id="KW-1003">Cell membrane</keyword>
<keyword evidence="4 8" id="KW-0547">Nucleotide-binding</keyword>
<evidence type="ECO:0000259" key="11">
    <source>
        <dbReference type="PROSITE" id="PS50823"/>
    </source>
</evidence>
<feature type="region of interest" description="G4" evidence="9">
    <location>
        <begin position="124"/>
        <end position="127"/>
    </location>
</feature>
<evidence type="ECO:0000256" key="7">
    <source>
        <dbReference type="ARBA" id="ARBA00023136"/>
    </source>
</evidence>
<dbReference type="OrthoDB" id="9805918at2"/>
<dbReference type="InterPro" id="IPR005662">
    <property type="entry name" value="GTPase_Era-like"/>
</dbReference>
<feature type="binding site" evidence="8">
    <location>
        <begin position="15"/>
        <end position="22"/>
    </location>
    <ligand>
        <name>GTP</name>
        <dbReference type="ChEBI" id="CHEBI:37565"/>
    </ligand>
</feature>
<dbReference type="GO" id="GO:0070181">
    <property type="term" value="F:small ribosomal subunit rRNA binding"/>
    <property type="evidence" value="ECO:0007669"/>
    <property type="project" value="UniProtKB-UniRule"/>
</dbReference>
<dbReference type="SUPFAM" id="SSF52540">
    <property type="entry name" value="P-loop containing nucleoside triphosphate hydrolases"/>
    <property type="match status" value="1"/>
</dbReference>
<dbReference type="Proteomes" id="UP000414364">
    <property type="component" value="Unassembled WGS sequence"/>
</dbReference>
<dbReference type="Pfam" id="PF01926">
    <property type="entry name" value="MMR_HSR1"/>
    <property type="match status" value="1"/>
</dbReference>
<feature type="binding site" evidence="8">
    <location>
        <begin position="124"/>
        <end position="127"/>
    </location>
    <ligand>
        <name>GTP</name>
        <dbReference type="ChEBI" id="CHEBI:37565"/>
    </ligand>
</feature>
<dbReference type="GO" id="GO:0005525">
    <property type="term" value="F:GTP binding"/>
    <property type="evidence" value="ECO:0007669"/>
    <property type="project" value="UniProtKB-UniRule"/>
</dbReference>
<evidence type="ECO:0000256" key="10">
    <source>
        <dbReference type="RuleBase" id="RU003761"/>
    </source>
</evidence>
<evidence type="ECO:0000313" key="13">
    <source>
        <dbReference type="EMBL" id="MQS76051.1"/>
    </source>
</evidence>
<sequence length="304" mass="34266">MDNKNFKSGFVAIVGRPNVGKSTFMNRIIKEQIAITSPKAQTTRNKIQGIYTDDERQIIFLDTPGIHKPHNDLDQYMDKAAISALKEVDAVLFMTEAGEQAGPGDKFIIEELKKVKAPVFLVLNKIDLINPDEMAPQIDEYKDLMDFAEVIPISATNGNNVEDLFDTLTKHLPEGPQYYAADQITDHPEYFIVGELIREKILEDTRDEIPHSVAVVVESMKQRSEAGKLQVEAYIYVERESQKPIVIGRGGSMLKNIGIGSRIKIEHLLGEKINLKLWVRVKKNWRDDPAFLASAGYSLKDLNN</sequence>
<evidence type="ECO:0000256" key="9">
    <source>
        <dbReference type="PROSITE-ProRule" id="PRU01050"/>
    </source>
</evidence>
<evidence type="ECO:0000259" key="12">
    <source>
        <dbReference type="PROSITE" id="PS51713"/>
    </source>
</evidence>
<proteinExistence type="inferred from homology"/>
<dbReference type="HAMAP" id="MF_00367">
    <property type="entry name" value="GTPase_Era"/>
    <property type="match status" value="1"/>
</dbReference>
<keyword evidence="6 8" id="KW-0342">GTP-binding</keyword>
<feature type="region of interest" description="G1" evidence="9">
    <location>
        <begin position="15"/>
        <end position="22"/>
    </location>
</feature>
<dbReference type="InterPro" id="IPR030388">
    <property type="entry name" value="G_ERA_dom"/>
</dbReference>
<dbReference type="InterPro" id="IPR006073">
    <property type="entry name" value="GTP-bd"/>
</dbReference>
<evidence type="ECO:0000256" key="5">
    <source>
        <dbReference type="ARBA" id="ARBA00022884"/>
    </source>
</evidence>
<evidence type="ECO:0000313" key="15">
    <source>
        <dbReference type="Proteomes" id="UP000371423"/>
    </source>
</evidence>
<dbReference type="PANTHER" id="PTHR42698:SF1">
    <property type="entry name" value="GTPASE ERA, MITOCHONDRIAL"/>
    <property type="match status" value="1"/>
</dbReference>
<dbReference type="NCBIfam" id="TIGR00436">
    <property type="entry name" value="era"/>
    <property type="match status" value="1"/>
</dbReference>
<feature type="region of interest" description="G2" evidence="9">
    <location>
        <begin position="41"/>
        <end position="45"/>
    </location>
</feature>
<dbReference type="Gene3D" id="3.40.50.300">
    <property type="entry name" value="P-loop containing nucleotide triphosphate hydrolases"/>
    <property type="match status" value="1"/>
</dbReference>
<dbReference type="EMBL" id="VDFP01000011">
    <property type="protein sequence ID" value="MQS76051.1"/>
    <property type="molecule type" value="Genomic_DNA"/>
</dbReference>
<name>A0A5P0ZQA9_9LACO</name>
<dbReference type="Pfam" id="PF07650">
    <property type="entry name" value="KH_2"/>
    <property type="match status" value="1"/>
</dbReference>
<dbReference type="PANTHER" id="PTHR42698">
    <property type="entry name" value="GTPASE ERA"/>
    <property type="match status" value="1"/>
</dbReference>
<feature type="domain" description="KH type-2" evidence="11">
    <location>
        <begin position="205"/>
        <end position="283"/>
    </location>
</feature>
<dbReference type="AlphaFoldDB" id="A0A5P0ZQA9"/>
<dbReference type="RefSeq" id="WP_153385446.1">
    <property type="nucleotide sequence ID" value="NZ_VDFO01000003.1"/>
</dbReference>
<keyword evidence="7 8" id="KW-0472">Membrane</keyword>
<dbReference type="FunFam" id="3.30.300.20:FF:000003">
    <property type="entry name" value="GTPase Era"/>
    <property type="match status" value="1"/>
</dbReference>
<dbReference type="GO" id="GO:0000028">
    <property type="term" value="P:ribosomal small subunit assembly"/>
    <property type="evidence" value="ECO:0007669"/>
    <property type="project" value="TreeGrafter"/>
</dbReference>
<gene>
    <name evidence="8" type="primary">era</name>
    <name evidence="14" type="ORF">FHL05_01085</name>
    <name evidence="13" type="ORF">FHL06_06585</name>
</gene>
<evidence type="ECO:0000313" key="14">
    <source>
        <dbReference type="EMBL" id="MQS96487.1"/>
    </source>
</evidence>
<dbReference type="CDD" id="cd22534">
    <property type="entry name" value="KH-II_Era"/>
    <property type="match status" value="1"/>
</dbReference>
<dbReference type="GO" id="GO:0043024">
    <property type="term" value="F:ribosomal small subunit binding"/>
    <property type="evidence" value="ECO:0007669"/>
    <property type="project" value="TreeGrafter"/>
</dbReference>
<dbReference type="NCBIfam" id="TIGR00231">
    <property type="entry name" value="small_GTP"/>
    <property type="match status" value="1"/>
</dbReference>
<protein>
    <recommendedName>
        <fullName evidence="2 8">GTPase Era</fullName>
    </recommendedName>
</protein>
<evidence type="ECO:0000313" key="16">
    <source>
        <dbReference type="Proteomes" id="UP000414364"/>
    </source>
</evidence>
<comment type="function">
    <text evidence="8">An essential GTPase that binds both GDP and GTP, with rapid nucleotide exchange. Plays a role in 16S rRNA processing and 30S ribosomal subunit biogenesis and possibly also in cell cycle regulation and energy metabolism.</text>
</comment>
<evidence type="ECO:0000256" key="3">
    <source>
        <dbReference type="ARBA" id="ARBA00022517"/>
    </source>
</evidence>
<dbReference type="PROSITE" id="PS51713">
    <property type="entry name" value="G_ERA"/>
    <property type="match status" value="1"/>
</dbReference>
<evidence type="ECO:0000256" key="2">
    <source>
        <dbReference type="ARBA" id="ARBA00020484"/>
    </source>
</evidence>
<comment type="similarity">
    <text evidence="1 8 9 10">Belongs to the TRAFAC class TrmE-Era-EngA-EngB-Septin-like GTPase superfamily. Era GTPase family.</text>
</comment>
<comment type="caution">
    <text evidence="13">The sequence shown here is derived from an EMBL/GenBank/DDBJ whole genome shotgun (WGS) entry which is preliminary data.</text>
</comment>
<feature type="binding site" evidence="8">
    <location>
        <begin position="62"/>
        <end position="66"/>
    </location>
    <ligand>
        <name>GTP</name>
        <dbReference type="ChEBI" id="CHEBI:37565"/>
    </ligand>
</feature>
<keyword evidence="5 8" id="KW-0694">RNA-binding</keyword>
<dbReference type="EMBL" id="VDFO01000003">
    <property type="protein sequence ID" value="MQS96487.1"/>
    <property type="molecule type" value="Genomic_DNA"/>
</dbReference>
<accession>A0A5P0ZQA9</accession>
<keyword evidence="8" id="KW-0699">rRNA-binding</keyword>
<evidence type="ECO:0000256" key="8">
    <source>
        <dbReference type="HAMAP-Rule" id="MF_00367"/>
    </source>
</evidence>
<dbReference type="GO" id="GO:0005886">
    <property type="term" value="C:plasma membrane"/>
    <property type="evidence" value="ECO:0007669"/>
    <property type="project" value="UniProtKB-SubCell"/>
</dbReference>
<keyword evidence="15" id="KW-1185">Reference proteome</keyword>
<keyword evidence="8" id="KW-0963">Cytoplasm</keyword>
<dbReference type="PRINTS" id="PR00449">
    <property type="entry name" value="RASTRNSFRMNG"/>
</dbReference>
<dbReference type="Proteomes" id="UP000371423">
    <property type="component" value="Unassembled WGS sequence"/>
</dbReference>
<dbReference type="CDD" id="cd04163">
    <property type="entry name" value="Era"/>
    <property type="match status" value="1"/>
</dbReference>
<dbReference type="InterPro" id="IPR027417">
    <property type="entry name" value="P-loop_NTPase"/>
</dbReference>
<dbReference type="FunFam" id="3.40.50.300:FF:000094">
    <property type="entry name" value="GTPase Era"/>
    <property type="match status" value="1"/>
</dbReference>
<reference evidence="15 16" key="1">
    <citation type="journal article" date="2019" name="Syst. Appl. Microbiol.">
        <title>Polyphasic characterization of two novel Lactobacillus spp. isolated from blown salami packages: Description of Lactobacillus halodurans sp. nov. and Lactobacillus salsicarnum sp. nov.</title>
        <authorList>
            <person name="Schuster J.A."/>
            <person name="Klingl A."/>
            <person name="Vogel R.F."/>
            <person name="Ehrmann M.A."/>
        </authorList>
    </citation>
    <scope>NUCLEOTIDE SEQUENCE [LARGE SCALE GENOMIC DNA]</scope>
    <source>
        <strain evidence="14 15">TMW 1.1920</strain>
        <strain evidence="13 16">TMW 1.2172</strain>
    </source>
</reference>
<dbReference type="NCBIfam" id="NF000908">
    <property type="entry name" value="PRK00089.1"/>
    <property type="match status" value="1"/>
</dbReference>